<keyword evidence="9 11" id="KW-0472">Membrane</keyword>
<feature type="transmembrane region" description="Helical" evidence="11">
    <location>
        <begin position="1514"/>
        <end position="1534"/>
    </location>
</feature>
<feature type="transmembrane region" description="Helical" evidence="11">
    <location>
        <begin position="1458"/>
        <end position="1476"/>
    </location>
</feature>
<proteinExistence type="inferred from homology"/>
<dbReference type="SUPFAM" id="SSF52540">
    <property type="entry name" value="P-loop containing nucleoside triphosphate hydrolases"/>
    <property type="match status" value="2"/>
</dbReference>
<evidence type="ECO:0000256" key="1">
    <source>
        <dbReference type="ARBA" id="ARBA00004141"/>
    </source>
</evidence>
<dbReference type="InterPro" id="IPR034003">
    <property type="entry name" value="ABCG_PDR_2"/>
</dbReference>
<evidence type="ECO:0000313" key="14">
    <source>
        <dbReference type="Proteomes" id="UP000612055"/>
    </source>
</evidence>
<keyword evidence="14" id="KW-1185">Reference proteome</keyword>
<feature type="transmembrane region" description="Helical" evidence="11">
    <location>
        <begin position="1428"/>
        <end position="1451"/>
    </location>
</feature>
<dbReference type="GO" id="GO:0071944">
    <property type="term" value="C:cell periphery"/>
    <property type="evidence" value="ECO:0007669"/>
    <property type="project" value="UniProtKB-ARBA"/>
</dbReference>
<dbReference type="InterPro" id="IPR013581">
    <property type="entry name" value="PDR_assoc"/>
</dbReference>
<feature type="compositionally biased region" description="Low complexity" evidence="10">
    <location>
        <begin position="829"/>
        <end position="848"/>
    </location>
</feature>
<keyword evidence="3" id="KW-0813">Transport</keyword>
<dbReference type="PANTHER" id="PTHR19241">
    <property type="entry name" value="ATP-BINDING CASSETTE TRANSPORTER"/>
    <property type="match status" value="1"/>
</dbReference>
<evidence type="ECO:0000256" key="9">
    <source>
        <dbReference type="ARBA" id="ARBA00023136"/>
    </source>
</evidence>
<feature type="transmembrane region" description="Helical" evidence="11">
    <location>
        <begin position="533"/>
        <end position="554"/>
    </location>
</feature>
<dbReference type="OrthoDB" id="66620at2759"/>
<comment type="caution">
    <text evidence="13">The sequence shown here is derived from an EMBL/GenBank/DDBJ whole genome shotgun (WGS) entry which is preliminary data.</text>
</comment>
<dbReference type="InterPro" id="IPR003593">
    <property type="entry name" value="AAA+_ATPase"/>
</dbReference>
<dbReference type="GO" id="GO:0016020">
    <property type="term" value="C:membrane"/>
    <property type="evidence" value="ECO:0007669"/>
    <property type="project" value="UniProtKB-SubCell"/>
</dbReference>
<feature type="region of interest" description="Disordered" evidence="10">
    <location>
        <begin position="106"/>
        <end position="132"/>
    </location>
</feature>
<dbReference type="InterPro" id="IPR003439">
    <property type="entry name" value="ABC_transporter-like_ATP-bd"/>
</dbReference>
<evidence type="ECO:0000256" key="5">
    <source>
        <dbReference type="ARBA" id="ARBA00022737"/>
    </source>
</evidence>
<comment type="subcellular location">
    <subcellularLocation>
        <location evidence="1">Membrane</location>
        <topology evidence="1">Multi-pass membrane protein</topology>
    </subcellularLocation>
</comment>
<dbReference type="InterPro" id="IPR027417">
    <property type="entry name" value="P-loop_NTPase"/>
</dbReference>
<evidence type="ECO:0000256" key="10">
    <source>
        <dbReference type="SAM" id="MobiDB-lite"/>
    </source>
</evidence>
<feature type="domain" description="ABC transporter" evidence="12">
    <location>
        <begin position="899"/>
        <end position="1143"/>
    </location>
</feature>
<feature type="region of interest" description="Disordered" evidence="10">
    <location>
        <begin position="1"/>
        <end position="27"/>
    </location>
</feature>
<evidence type="ECO:0000256" key="3">
    <source>
        <dbReference type="ARBA" id="ARBA00022448"/>
    </source>
</evidence>
<evidence type="ECO:0000256" key="4">
    <source>
        <dbReference type="ARBA" id="ARBA00022692"/>
    </source>
</evidence>
<accession>A0A836BWS7</accession>
<protein>
    <recommendedName>
        <fullName evidence="12">ABC transporter domain-containing protein</fullName>
    </recommendedName>
</protein>
<keyword evidence="4 11" id="KW-0812">Transmembrane</keyword>
<dbReference type="EMBL" id="JAEHOE010000048">
    <property type="protein sequence ID" value="KAG2491996.1"/>
    <property type="molecule type" value="Genomic_DNA"/>
</dbReference>
<evidence type="ECO:0000313" key="13">
    <source>
        <dbReference type="EMBL" id="KAG2491996.1"/>
    </source>
</evidence>
<dbReference type="InterPro" id="IPR017871">
    <property type="entry name" value="ABC_transporter-like_CS"/>
</dbReference>
<keyword evidence="7" id="KW-0067">ATP-binding</keyword>
<gene>
    <name evidence="13" type="ORF">HYH03_009726</name>
</gene>
<dbReference type="Pfam" id="PF08370">
    <property type="entry name" value="PDR_assoc"/>
    <property type="match status" value="1"/>
</dbReference>
<feature type="transmembrane region" description="Helical" evidence="11">
    <location>
        <begin position="679"/>
        <end position="698"/>
    </location>
</feature>
<name>A0A836BWS7_9CHLO</name>
<sequence length="1542" mass="167821">MANAGDSGADSLSLESPVPSTLPRIPTRGDLNKVIAAITDGERDNFKIVSKLNDRMQRAGLTMPGVEVRWTDLHVELTDPPRPVPQALRRAGSAISACLRRDSAKEAPPTVPLITPPAGKAPAGTPSRPPPNRVILDAGSGVLRPGRMTLLLGPPGSGRSTLLKALAGQLVPPTEGAASAALAAARCVGRGADPAATVVRRHGRIKVQGSVLYNGKPADGSAFEITRAATYVGQTENHLPELTVAETLNFAAECQGPGIAKWLHRLLVQKEAEAGLQPNDPHLALLLGLSTGPAASRAVVQAMARMLAIDNEHVMDTVVGNDMLKGISGGQKRRVTVGEMAVGLSNVMMMDEITNGLDAQSALAITRSLRNMCEQSNVTIMTSLLQPSPEVVSCFHDVLLLSAGRIVFHGPVEALQGFFGGLGLAPLPQQTLADFAQEVVATPEDQARFRVQALPGAPVPAWTGHKWVSPRRMRRRFEESEEGRAQAALVAQPPYTHELEELVLRKSKYGTSTWRMWATVLAREALLWKRGKAYLAGQLFSALFNAFLVATAFANLSHDTAEDANLYISALFFTYMALYASGFNFTPIYCSRLPVFYKQRDHRFYSAASYAVANMVMRLPEILLSAAFIMLVIYWSVDFVNEAGRFFIMFLDLVCAGVYSQSTFQLLSALLRNESMTQGLGAVIMVCSLLVSGFPIASSNIPGWWIWVHWLTPMSWGYRSMLITEMSSSNWPMGPNGLTVGQEQLAFRGFKTDWSWVWGGVGYVLGFSLLQVALQAVALAQLGPLRSWRGPEYENDDEGEEPRRISLQLVRSSLQHIIHHLTPHHPHAPAHAEAGGHSPSRAQLPSAAAAPSPVESAAIITVGKGSSATAAATHANGLGGSGQVTEQPRGSMSFRPVVMAFKEVCYFVTPAKEELQLLDRVSGVFEPGVLTSLMGASGAGKTTLMDVLAGRKTGGRMSGLQLVNGAPKRMSKFARQMGYVEQVDVHNPFTTVEEALIFSARLRVGSDLLPDDKLREFVRDMMEVVELTPLADRLVGAPGTGGLSTEARKRLTIAVELVANPSIVFMDEPTSGLDGRAAGMVMRAVRNTVATGRTVVCTIHQPNREIMDAFDQLLLLKPGGRTIYFGPLGPQQALLVAYLSSLPGVGGYEPHMNPANWMLEVTSPEAEANLGTDFAVIWQQSEAGRRGLERVERYVQEAQLPAAKDDAKGRKHLPKSPSYGGDVELGTHPAVAAGAGGGAGEAEPEAEAEAEEAGSIATRYAQPAHRQLWLLVKRGLITNLRNTTYTPVKFAITLLFAWIVGSLYWERGEMRDSVVGVLDIMGVMYTASTFIAMTNMMMIMPVLCAERAVFYREKASGMYRPSVFAAAQALAEYPFTFLQSVLFVIIVYTTVHFEFTSAKALWFWLFFWLIMNVFTCVGMAAMNSAPELPAAIAMVMSVVLLWMLFCGFMIYKSDIGAYYIWVYYSNPFMWTIYGLVTTQMGDVTNEFITVGNNTMSVASYINETFGYEYDFRGWAVLILFGFLVLFRLISYASLNALNFQRR</sequence>
<dbReference type="GO" id="GO:0016887">
    <property type="term" value="F:ATP hydrolysis activity"/>
    <property type="evidence" value="ECO:0007669"/>
    <property type="project" value="InterPro"/>
</dbReference>
<feature type="region of interest" description="Disordered" evidence="10">
    <location>
        <begin position="1203"/>
        <end position="1249"/>
    </location>
</feature>
<feature type="region of interest" description="Disordered" evidence="10">
    <location>
        <begin position="824"/>
        <end position="848"/>
    </location>
</feature>
<feature type="transmembrane region" description="Helical" evidence="11">
    <location>
        <begin position="646"/>
        <end position="667"/>
    </location>
</feature>
<feature type="transmembrane region" description="Helical" evidence="11">
    <location>
        <begin position="756"/>
        <end position="779"/>
    </location>
</feature>
<dbReference type="Pfam" id="PF01061">
    <property type="entry name" value="ABC2_membrane"/>
    <property type="match status" value="2"/>
</dbReference>
<dbReference type="InterPro" id="IPR013525">
    <property type="entry name" value="ABC2_TM"/>
</dbReference>
<dbReference type="Gene3D" id="3.40.50.300">
    <property type="entry name" value="P-loop containing nucleotide triphosphate hydrolases"/>
    <property type="match status" value="2"/>
</dbReference>
<dbReference type="PROSITE" id="PS00211">
    <property type="entry name" value="ABC_TRANSPORTER_1"/>
    <property type="match status" value="1"/>
</dbReference>
<reference evidence="13" key="1">
    <citation type="journal article" date="2020" name="bioRxiv">
        <title>Comparative genomics of Chlamydomonas.</title>
        <authorList>
            <person name="Craig R.J."/>
            <person name="Hasan A.R."/>
            <person name="Ness R.W."/>
            <person name="Keightley P.D."/>
        </authorList>
    </citation>
    <scope>NUCLEOTIDE SEQUENCE</scope>
    <source>
        <strain evidence="13">CCAP 11/70</strain>
    </source>
</reference>
<feature type="transmembrane region" description="Helical" evidence="11">
    <location>
        <begin position="611"/>
        <end position="634"/>
    </location>
</feature>
<feature type="transmembrane region" description="Helical" evidence="11">
    <location>
        <begin position="1363"/>
        <end position="1388"/>
    </location>
</feature>
<evidence type="ECO:0000256" key="2">
    <source>
        <dbReference type="ARBA" id="ARBA00006012"/>
    </source>
</evidence>
<feature type="transmembrane region" description="Helical" evidence="11">
    <location>
        <begin position="1317"/>
        <end position="1343"/>
    </location>
</feature>
<feature type="transmembrane region" description="Helical" evidence="11">
    <location>
        <begin position="1288"/>
        <end position="1305"/>
    </location>
</feature>
<dbReference type="Proteomes" id="UP000612055">
    <property type="component" value="Unassembled WGS sequence"/>
</dbReference>
<feature type="compositionally biased region" description="Low complexity" evidence="10">
    <location>
        <begin position="116"/>
        <end position="126"/>
    </location>
</feature>
<feature type="transmembrane region" description="Helical" evidence="11">
    <location>
        <begin position="1400"/>
        <end position="1422"/>
    </location>
</feature>
<dbReference type="Pfam" id="PF00005">
    <property type="entry name" value="ABC_tran"/>
    <property type="match status" value="2"/>
</dbReference>
<keyword evidence="6" id="KW-0547">Nucleotide-binding</keyword>
<dbReference type="GO" id="GO:0005524">
    <property type="term" value="F:ATP binding"/>
    <property type="evidence" value="ECO:0007669"/>
    <property type="project" value="UniProtKB-KW"/>
</dbReference>
<evidence type="ECO:0000256" key="7">
    <source>
        <dbReference type="ARBA" id="ARBA00022840"/>
    </source>
</evidence>
<feature type="domain" description="ABC transporter" evidence="12">
    <location>
        <begin position="113"/>
        <end position="428"/>
    </location>
</feature>
<feature type="transmembrane region" description="Helical" evidence="11">
    <location>
        <begin position="566"/>
        <end position="590"/>
    </location>
</feature>
<dbReference type="GO" id="GO:0140359">
    <property type="term" value="F:ABC-type transporter activity"/>
    <property type="evidence" value="ECO:0007669"/>
    <property type="project" value="InterPro"/>
</dbReference>
<evidence type="ECO:0000256" key="8">
    <source>
        <dbReference type="ARBA" id="ARBA00022989"/>
    </source>
</evidence>
<organism evidence="13 14">
    <name type="scientific">Edaphochlamys debaryana</name>
    <dbReference type="NCBI Taxonomy" id="47281"/>
    <lineage>
        <taxon>Eukaryota</taxon>
        <taxon>Viridiplantae</taxon>
        <taxon>Chlorophyta</taxon>
        <taxon>core chlorophytes</taxon>
        <taxon>Chlorophyceae</taxon>
        <taxon>CS clade</taxon>
        <taxon>Chlamydomonadales</taxon>
        <taxon>Chlamydomonadales incertae sedis</taxon>
        <taxon>Edaphochlamys</taxon>
    </lineage>
</organism>
<comment type="similarity">
    <text evidence="2">Belongs to the ABC transporter superfamily. ABCG family. PDR (TC 3.A.1.205) subfamily.</text>
</comment>
<evidence type="ECO:0000256" key="6">
    <source>
        <dbReference type="ARBA" id="ARBA00022741"/>
    </source>
</evidence>
<keyword evidence="5" id="KW-0677">Repeat</keyword>
<dbReference type="CDD" id="cd03232">
    <property type="entry name" value="ABCG_PDR_domain2"/>
    <property type="match status" value="1"/>
</dbReference>
<dbReference type="PROSITE" id="PS50893">
    <property type="entry name" value="ABC_TRANSPORTER_2"/>
    <property type="match status" value="2"/>
</dbReference>
<keyword evidence="8 11" id="KW-1133">Transmembrane helix</keyword>
<evidence type="ECO:0000259" key="12">
    <source>
        <dbReference type="PROSITE" id="PS50893"/>
    </source>
</evidence>
<evidence type="ECO:0000256" key="11">
    <source>
        <dbReference type="SAM" id="Phobius"/>
    </source>
</evidence>
<dbReference type="SMART" id="SM00382">
    <property type="entry name" value="AAA"/>
    <property type="match status" value="2"/>
</dbReference>